<feature type="domain" description="ABC transmembrane type-1" evidence="10">
    <location>
        <begin position="10"/>
        <end position="276"/>
    </location>
</feature>
<dbReference type="PROSITE" id="PS50929">
    <property type="entry name" value="ABC_TM1F"/>
    <property type="match status" value="1"/>
</dbReference>
<dbReference type="GO" id="GO:0016887">
    <property type="term" value="F:ATP hydrolysis activity"/>
    <property type="evidence" value="ECO:0007669"/>
    <property type="project" value="InterPro"/>
</dbReference>
<dbReference type="PROSITE" id="PS50893">
    <property type="entry name" value="ABC_TRANSPORTER_2"/>
    <property type="match status" value="1"/>
</dbReference>
<dbReference type="AlphaFoldDB" id="A0A2P8I7B8"/>
<dbReference type="Pfam" id="PF00005">
    <property type="entry name" value="ABC_tran"/>
    <property type="match status" value="1"/>
</dbReference>
<dbReference type="SUPFAM" id="SSF90123">
    <property type="entry name" value="ABC transporter transmembrane region"/>
    <property type="match status" value="1"/>
</dbReference>
<keyword evidence="3" id="KW-0547">Nucleotide-binding</keyword>
<name>A0A2P8I7B8_SACCR</name>
<evidence type="ECO:0000256" key="4">
    <source>
        <dbReference type="ARBA" id="ARBA00022840"/>
    </source>
</evidence>
<proteinExistence type="predicted"/>
<comment type="caution">
    <text evidence="11">The sequence shown here is derived from an EMBL/GenBank/DDBJ whole genome shotgun (WGS) entry which is preliminary data.</text>
</comment>
<reference evidence="11 12" key="1">
    <citation type="submission" date="2018-03" db="EMBL/GenBank/DDBJ databases">
        <title>Genomic Encyclopedia of Type Strains, Phase III (KMG-III): the genomes of soil and plant-associated and newly described type strains.</title>
        <authorList>
            <person name="Whitman W."/>
        </authorList>
    </citation>
    <scope>NUCLEOTIDE SEQUENCE [LARGE SCALE GENOMIC DNA]</scope>
    <source>
        <strain evidence="11 12">CGMCC 4.7097</strain>
    </source>
</reference>
<evidence type="ECO:0000256" key="3">
    <source>
        <dbReference type="ARBA" id="ARBA00022741"/>
    </source>
</evidence>
<evidence type="ECO:0000256" key="8">
    <source>
        <dbReference type="SAM" id="Phobius"/>
    </source>
</evidence>
<gene>
    <name evidence="11" type="ORF">B0I31_107407</name>
</gene>
<dbReference type="Gene3D" id="1.20.1560.10">
    <property type="entry name" value="ABC transporter type 1, transmembrane domain"/>
    <property type="match status" value="1"/>
</dbReference>
<feature type="region of interest" description="Disordered" evidence="7">
    <location>
        <begin position="331"/>
        <end position="350"/>
    </location>
</feature>
<dbReference type="Gene3D" id="3.40.50.300">
    <property type="entry name" value="P-loop containing nucleotide triphosphate hydrolases"/>
    <property type="match status" value="1"/>
</dbReference>
<dbReference type="PANTHER" id="PTHR24221:SF590">
    <property type="entry name" value="COMPONENT LINKED WITH THE ASSEMBLY OF CYTOCHROME' TRANSPORT TRANSMEMBRANE ATP-BINDING PROTEIN ABC TRANSPORTER CYDD-RELATED"/>
    <property type="match status" value="1"/>
</dbReference>
<feature type="transmembrane region" description="Helical" evidence="8">
    <location>
        <begin position="134"/>
        <end position="153"/>
    </location>
</feature>
<dbReference type="GO" id="GO:0140359">
    <property type="term" value="F:ABC-type transporter activity"/>
    <property type="evidence" value="ECO:0007669"/>
    <property type="project" value="InterPro"/>
</dbReference>
<keyword evidence="4 11" id="KW-0067">ATP-binding</keyword>
<dbReference type="PROSITE" id="PS00211">
    <property type="entry name" value="ABC_TRANSPORTER_1"/>
    <property type="match status" value="1"/>
</dbReference>
<dbReference type="CDD" id="cd18584">
    <property type="entry name" value="ABC_6TM_AarD_CydD"/>
    <property type="match status" value="1"/>
</dbReference>
<dbReference type="GO" id="GO:0005524">
    <property type="term" value="F:ATP binding"/>
    <property type="evidence" value="ECO:0007669"/>
    <property type="project" value="UniProtKB-KW"/>
</dbReference>
<dbReference type="InterPro" id="IPR039421">
    <property type="entry name" value="Type_1_exporter"/>
</dbReference>
<keyword evidence="2 8" id="KW-0812">Transmembrane</keyword>
<protein>
    <submittedName>
        <fullName evidence="11">ATP-binding cassette subfamily C protein</fullName>
    </submittedName>
</protein>
<dbReference type="Pfam" id="PF00664">
    <property type="entry name" value="ABC_membrane"/>
    <property type="match status" value="1"/>
</dbReference>
<evidence type="ECO:0000259" key="10">
    <source>
        <dbReference type="PROSITE" id="PS50929"/>
    </source>
</evidence>
<feature type="transmembrane region" description="Helical" evidence="8">
    <location>
        <begin position="43"/>
        <end position="65"/>
    </location>
</feature>
<feature type="transmembrane region" description="Helical" evidence="8">
    <location>
        <begin position="105"/>
        <end position="128"/>
    </location>
</feature>
<accession>A0A2P8I7B8</accession>
<evidence type="ECO:0000256" key="1">
    <source>
        <dbReference type="ARBA" id="ARBA00004651"/>
    </source>
</evidence>
<dbReference type="PANTHER" id="PTHR24221">
    <property type="entry name" value="ATP-BINDING CASSETTE SUB-FAMILY B"/>
    <property type="match status" value="1"/>
</dbReference>
<feature type="transmembrane region" description="Helical" evidence="8">
    <location>
        <begin position="213"/>
        <end position="234"/>
    </location>
</feature>
<dbReference type="EMBL" id="PYAX01000007">
    <property type="protein sequence ID" value="PSL54348.1"/>
    <property type="molecule type" value="Genomic_DNA"/>
</dbReference>
<evidence type="ECO:0000256" key="7">
    <source>
        <dbReference type="SAM" id="MobiDB-lite"/>
    </source>
</evidence>
<keyword evidence="12" id="KW-1185">Reference proteome</keyword>
<dbReference type="InterPro" id="IPR003593">
    <property type="entry name" value="AAA+_ATPase"/>
</dbReference>
<keyword evidence="5 8" id="KW-1133">Transmembrane helix</keyword>
<feature type="domain" description="ABC transporter" evidence="9">
    <location>
        <begin position="396"/>
        <end position="594"/>
    </location>
</feature>
<dbReference type="InterPro" id="IPR036640">
    <property type="entry name" value="ABC1_TM_sf"/>
</dbReference>
<dbReference type="InterPro" id="IPR027417">
    <property type="entry name" value="P-loop_NTPase"/>
</dbReference>
<evidence type="ECO:0000313" key="12">
    <source>
        <dbReference type="Proteomes" id="UP000241118"/>
    </source>
</evidence>
<evidence type="ECO:0000256" key="5">
    <source>
        <dbReference type="ARBA" id="ARBA00022989"/>
    </source>
</evidence>
<dbReference type="SUPFAM" id="SSF52540">
    <property type="entry name" value="P-loop containing nucleoside triphosphate hydrolases"/>
    <property type="match status" value="1"/>
</dbReference>
<dbReference type="SMART" id="SM00382">
    <property type="entry name" value="AAA"/>
    <property type="match status" value="1"/>
</dbReference>
<organism evidence="11 12">
    <name type="scientific">Saccharothrix carnea</name>
    <dbReference type="NCBI Taxonomy" id="1280637"/>
    <lineage>
        <taxon>Bacteria</taxon>
        <taxon>Bacillati</taxon>
        <taxon>Actinomycetota</taxon>
        <taxon>Actinomycetes</taxon>
        <taxon>Pseudonocardiales</taxon>
        <taxon>Pseudonocardiaceae</taxon>
        <taxon>Saccharothrix</taxon>
    </lineage>
</organism>
<sequence>MRHVDRRYVVVLTVLAVVTAVVVVAQAEVLALVLSGGWSPGWLVAVVVVRGFVVWGGQVVTQRFAAAVKASLRKRVLRDSAGSGGQAGSVATLVVKGVDAVEPYFAGYLPQVVVAAVVPVAVVVRLSFADLASAVVVLVTLPLVPVFAALVGMHTRDRTRAQWAGMAVVGGHFLDVVRGLGTLKVFGRAAAQAGTVRAMAGAHAAATMRTLRVAFLSALVLELVATLSVALVAVPVGLRLLHGGVTLQVALLVLLLAPEAYLPLRAAGARFHASAEGLAVLEAVAARRAVAGTVDGQAPPERSAAQTSPAAGLAAQAHPLDGLAAQAPPPECLAAQASPPGGSPDSILPGKDDIKVSAGAGCGQLGEVGAGCGQPGRRVVVRVGRVRAPDLRCAEVVVERVVVRYPGREVLGEVSLRVGVGERVGLVGASGAGKSTLLAVLLGFVTPASGRVLVGGVDLREIDRESWLRQVAWVPQRPTLFPGTVGENIALGSSGDVRGAAAEMGLAHLVDAAHPLSSGERQRVALARALVRDDARLLLLDEPTSRLDGGTEEAVLRATRRLVAGRTAVVVAHRPVVLGEVDRVVEFSEAGAGR</sequence>
<dbReference type="InterPro" id="IPR003439">
    <property type="entry name" value="ABC_transporter-like_ATP-bd"/>
</dbReference>
<dbReference type="CDD" id="cd03228">
    <property type="entry name" value="ABCC_MRP_Like"/>
    <property type="match status" value="1"/>
</dbReference>
<evidence type="ECO:0000256" key="2">
    <source>
        <dbReference type="ARBA" id="ARBA00022692"/>
    </source>
</evidence>
<evidence type="ECO:0000313" key="11">
    <source>
        <dbReference type="EMBL" id="PSL54348.1"/>
    </source>
</evidence>
<keyword evidence="6 8" id="KW-0472">Membrane</keyword>
<dbReference type="InterPro" id="IPR011527">
    <property type="entry name" value="ABC1_TM_dom"/>
</dbReference>
<evidence type="ECO:0000256" key="6">
    <source>
        <dbReference type="ARBA" id="ARBA00023136"/>
    </source>
</evidence>
<dbReference type="GO" id="GO:0005886">
    <property type="term" value="C:plasma membrane"/>
    <property type="evidence" value="ECO:0007669"/>
    <property type="project" value="UniProtKB-SubCell"/>
</dbReference>
<dbReference type="Proteomes" id="UP000241118">
    <property type="component" value="Unassembled WGS sequence"/>
</dbReference>
<dbReference type="InterPro" id="IPR017871">
    <property type="entry name" value="ABC_transporter-like_CS"/>
</dbReference>
<comment type="subcellular location">
    <subcellularLocation>
        <location evidence="1">Cell membrane</location>
        <topology evidence="1">Multi-pass membrane protein</topology>
    </subcellularLocation>
</comment>
<evidence type="ECO:0000259" key="9">
    <source>
        <dbReference type="PROSITE" id="PS50893"/>
    </source>
</evidence>